<reference evidence="2 3" key="1">
    <citation type="submission" date="2020-08" db="EMBL/GenBank/DDBJ databases">
        <title>Genomic Encyclopedia of Type Strains, Phase IV (KMG-IV): sequencing the most valuable type-strain genomes for metagenomic binning, comparative biology and taxonomic classification.</title>
        <authorList>
            <person name="Goeker M."/>
        </authorList>
    </citation>
    <scope>NUCLEOTIDE SEQUENCE [LARGE SCALE GENOMIC DNA]</scope>
    <source>
        <strain evidence="2 3">DSM 102235</strain>
    </source>
</reference>
<dbReference type="Gene3D" id="3.40.470.10">
    <property type="entry name" value="Uracil-DNA glycosylase-like domain"/>
    <property type="match status" value="1"/>
</dbReference>
<dbReference type="EMBL" id="JACIEJ010000014">
    <property type="protein sequence ID" value="MBB3987997.1"/>
    <property type="molecule type" value="Genomic_DNA"/>
</dbReference>
<evidence type="ECO:0000259" key="1">
    <source>
        <dbReference type="Pfam" id="PF03167"/>
    </source>
</evidence>
<dbReference type="Pfam" id="PF03167">
    <property type="entry name" value="UDG"/>
    <property type="match status" value="1"/>
</dbReference>
<evidence type="ECO:0000313" key="2">
    <source>
        <dbReference type="EMBL" id="MBB3987997.1"/>
    </source>
</evidence>
<comment type="caution">
    <text evidence="2">The sequence shown here is derived from an EMBL/GenBank/DDBJ whole genome shotgun (WGS) entry which is preliminary data.</text>
</comment>
<dbReference type="InterPro" id="IPR005122">
    <property type="entry name" value="Uracil-DNA_glycosylase-like"/>
</dbReference>
<dbReference type="Proteomes" id="UP000541426">
    <property type="component" value="Unassembled WGS sequence"/>
</dbReference>
<sequence>MNFKEQIEHAYQRSGNDLGWRFLYSPSQTLSGARVAFIGLNPGGSEEDLAYGQYAVDHGSAYNRESWAGKAPGDHKLQKQVLALFKRLEVEPETVLAGNLVPFRSPTWRSLKSRAPSIQFGKELWAEVLSISQPSIIVTMGSVTTKILSEILKIDRLEKCPTGWGQVSAYRGELEGRRLVGLPHLSRYGTMTRPESSAYMDSLLS</sequence>
<organism evidence="2 3">
    <name type="scientific">Sagittula marina</name>
    <dbReference type="NCBI Taxonomy" id="943940"/>
    <lineage>
        <taxon>Bacteria</taxon>
        <taxon>Pseudomonadati</taxon>
        <taxon>Pseudomonadota</taxon>
        <taxon>Alphaproteobacteria</taxon>
        <taxon>Rhodobacterales</taxon>
        <taxon>Roseobacteraceae</taxon>
        <taxon>Sagittula</taxon>
    </lineage>
</organism>
<dbReference type="InterPro" id="IPR036895">
    <property type="entry name" value="Uracil-DNA_glycosylase-like_sf"/>
</dbReference>
<gene>
    <name evidence="2" type="ORF">GGQ68_004351</name>
</gene>
<protein>
    <submittedName>
        <fullName evidence="2">Uracil-DNA glycosylase</fullName>
    </submittedName>
</protein>
<feature type="domain" description="Uracil-DNA glycosylase-like" evidence="1">
    <location>
        <begin position="32"/>
        <end position="201"/>
    </location>
</feature>
<proteinExistence type="predicted"/>
<keyword evidence="3" id="KW-1185">Reference proteome</keyword>
<name>A0A7W6DS59_9RHOB</name>
<accession>A0A7W6DS59</accession>
<evidence type="ECO:0000313" key="3">
    <source>
        <dbReference type="Proteomes" id="UP000541426"/>
    </source>
</evidence>
<dbReference type="AlphaFoldDB" id="A0A7W6DS59"/>
<dbReference type="RefSeq" id="WP_183969480.1">
    <property type="nucleotide sequence ID" value="NZ_BAABBZ010000055.1"/>
</dbReference>
<dbReference type="SUPFAM" id="SSF52141">
    <property type="entry name" value="Uracil-DNA glycosylase-like"/>
    <property type="match status" value="1"/>
</dbReference>